<evidence type="ECO:0000313" key="2">
    <source>
        <dbReference type="EMBL" id="KAG7336037.1"/>
    </source>
</evidence>
<keyword evidence="3" id="KW-1185">Reference proteome</keyword>
<reference evidence="2 3" key="1">
    <citation type="submission" date="2021-06" db="EMBL/GenBank/DDBJ databases">
        <title>Chromosome-level genome assembly of the red-tail catfish (Hemibagrus wyckioides).</title>
        <authorList>
            <person name="Shao F."/>
        </authorList>
    </citation>
    <scope>NUCLEOTIDE SEQUENCE [LARGE SCALE GENOMIC DNA]</scope>
    <source>
        <strain evidence="2">EC202008001</strain>
        <tissue evidence="2">Blood</tissue>
    </source>
</reference>
<feature type="chain" id="PRO_5038759120" evidence="1">
    <location>
        <begin position="27"/>
        <end position="67"/>
    </location>
</feature>
<gene>
    <name evidence="2" type="ORF">KOW79_000730</name>
</gene>
<evidence type="ECO:0000256" key="1">
    <source>
        <dbReference type="SAM" id="SignalP"/>
    </source>
</evidence>
<comment type="caution">
    <text evidence="2">The sequence shown here is derived from an EMBL/GenBank/DDBJ whole genome shotgun (WGS) entry which is preliminary data.</text>
</comment>
<accession>A0A9D3STE2</accession>
<proteinExistence type="predicted"/>
<protein>
    <submittedName>
        <fullName evidence="2">Uncharacterized protein</fullName>
    </submittedName>
</protein>
<dbReference type="OrthoDB" id="8452296at2759"/>
<dbReference type="Proteomes" id="UP000824219">
    <property type="component" value="Linkage Group LG01"/>
</dbReference>
<sequence length="67" mass="7103">MGAIDVAACALLVAVCLLSTAAPSLAVYSNGECTFNTKANHWKSTKTEISQHPGFSVSYRMDTKTPP</sequence>
<dbReference type="EMBL" id="JAHKSW010000001">
    <property type="protein sequence ID" value="KAG7336037.1"/>
    <property type="molecule type" value="Genomic_DNA"/>
</dbReference>
<keyword evidence="1" id="KW-0732">Signal</keyword>
<dbReference type="AlphaFoldDB" id="A0A9D3STE2"/>
<organism evidence="2 3">
    <name type="scientific">Hemibagrus wyckioides</name>
    <dbReference type="NCBI Taxonomy" id="337641"/>
    <lineage>
        <taxon>Eukaryota</taxon>
        <taxon>Metazoa</taxon>
        <taxon>Chordata</taxon>
        <taxon>Craniata</taxon>
        <taxon>Vertebrata</taxon>
        <taxon>Euteleostomi</taxon>
        <taxon>Actinopterygii</taxon>
        <taxon>Neopterygii</taxon>
        <taxon>Teleostei</taxon>
        <taxon>Ostariophysi</taxon>
        <taxon>Siluriformes</taxon>
        <taxon>Bagridae</taxon>
        <taxon>Hemibagrus</taxon>
    </lineage>
</organism>
<feature type="signal peptide" evidence="1">
    <location>
        <begin position="1"/>
        <end position="26"/>
    </location>
</feature>
<name>A0A9D3STE2_9TELE</name>
<evidence type="ECO:0000313" key="3">
    <source>
        <dbReference type="Proteomes" id="UP000824219"/>
    </source>
</evidence>